<dbReference type="InterPro" id="IPR030381">
    <property type="entry name" value="G_DYNAMIN_dom"/>
</dbReference>
<proteinExistence type="predicted"/>
<gene>
    <name evidence="3" type="ORF">NEMBOFW57_004705</name>
</gene>
<dbReference type="GO" id="GO:0005525">
    <property type="term" value="F:GTP binding"/>
    <property type="evidence" value="ECO:0007669"/>
    <property type="project" value="InterPro"/>
</dbReference>
<dbReference type="GO" id="GO:0016020">
    <property type="term" value="C:membrane"/>
    <property type="evidence" value="ECO:0007669"/>
    <property type="project" value="TreeGrafter"/>
</dbReference>
<dbReference type="Pfam" id="PF00350">
    <property type="entry name" value="Dynamin_N"/>
    <property type="match status" value="1"/>
</dbReference>
<dbReference type="EMBL" id="JAHCVI010000001">
    <property type="protein sequence ID" value="KAG7294629.1"/>
    <property type="molecule type" value="Genomic_DNA"/>
</dbReference>
<accession>A0AAD4F7M5</accession>
<dbReference type="GO" id="GO:0005874">
    <property type="term" value="C:microtubule"/>
    <property type="evidence" value="ECO:0007669"/>
    <property type="project" value="TreeGrafter"/>
</dbReference>
<protein>
    <recommendedName>
        <fullName evidence="2">Dynamin-type G domain-containing protein</fullName>
    </recommendedName>
</protein>
<dbReference type="Proteomes" id="UP001197093">
    <property type="component" value="Unassembled WGS sequence"/>
</dbReference>
<dbReference type="InterPro" id="IPR045063">
    <property type="entry name" value="Dynamin_N"/>
</dbReference>
<dbReference type="GO" id="GO:0016559">
    <property type="term" value="P:peroxisome fission"/>
    <property type="evidence" value="ECO:0007669"/>
    <property type="project" value="TreeGrafter"/>
</dbReference>
<feature type="region of interest" description="Disordered" evidence="1">
    <location>
        <begin position="1"/>
        <end position="29"/>
    </location>
</feature>
<sequence>MSNGINGHSAARPRSEKESATKTPGAMLTPNSFEDAQILAAMDKLRELGVDRKYPLPQIIVCGSQSAGKSSVLESLVQVPFPRGEKTCTRYVTKVTILPAATIAVEVRIQPSLDRPPAEAATLVDFYRKDDSGDYAANLARFMDEAHRLIIPSPSRTTANRDQPMIAQDILLITVYGPDTRPLQVLDLPGLITFDQQAQGNERVIESMVTRYMAEKQSIILAVIKATEDLNNQQVLKLCKACDPEGKRTLGIITRPDVAETAQRRNLIAVMQGRDKDFKFHHRWHILRNRSADEANVSQEARDNTEKTLLDGPLWNVIDRSCRGISELRERLRELLFGVAKRELPWLRRTFREKLGQLLDEFEALGGKELAPEQLAKAMQQCLSRLRDASRDHARAVYESDIRNSPYNSAVYLRSRVAKRSALFREKLFATGHAWTTLIRPEPQDPGSSDNYPRDPESGSLDDDDADLGPAEAKIRVPTSLQAEIDEVAQMLEQTQGQTLPGTFDPRRIANLYWRMSEGWDAIAREHVEQIYRCCRLYFRDITVVAFQRGPGPRSLGFSNAQEVAQRFVGPHIVPRLDKCRENALEELAKLDEDRRDAPINADRRFLDDWLSFREEREFIRAMKARHAQDAAAAGGIAGAGVAGGVQTPPADLDKTTYARRAGLHSQREWTEATAREYLRAMWSHYCIDRDIYLANVLRQAVERHFLRHIADIVPRQLTPEEIAKLTRADGAKEARRREVELEMDVLRKSLSALEDIQ</sequence>
<dbReference type="GO" id="GO:0000266">
    <property type="term" value="P:mitochondrial fission"/>
    <property type="evidence" value="ECO:0007669"/>
    <property type="project" value="TreeGrafter"/>
</dbReference>
<evidence type="ECO:0000256" key="1">
    <source>
        <dbReference type="SAM" id="MobiDB-lite"/>
    </source>
</evidence>
<keyword evidence="4" id="KW-1185">Reference proteome</keyword>
<dbReference type="InterPro" id="IPR001401">
    <property type="entry name" value="Dynamin_GTPase"/>
</dbReference>
<dbReference type="InterPro" id="IPR027417">
    <property type="entry name" value="P-loop_NTPase"/>
</dbReference>
<dbReference type="PANTHER" id="PTHR11566">
    <property type="entry name" value="DYNAMIN"/>
    <property type="match status" value="1"/>
</dbReference>
<evidence type="ECO:0000313" key="3">
    <source>
        <dbReference type="EMBL" id="KAG7294629.1"/>
    </source>
</evidence>
<dbReference type="SMART" id="SM00053">
    <property type="entry name" value="DYNc"/>
    <property type="match status" value="1"/>
</dbReference>
<feature type="region of interest" description="Disordered" evidence="1">
    <location>
        <begin position="438"/>
        <end position="468"/>
    </location>
</feature>
<dbReference type="PANTHER" id="PTHR11566:SF21">
    <property type="entry name" value="DYNAMIN RELATED PROTEIN 1, ISOFORM A"/>
    <property type="match status" value="1"/>
</dbReference>
<dbReference type="GO" id="GO:0003924">
    <property type="term" value="F:GTPase activity"/>
    <property type="evidence" value="ECO:0007669"/>
    <property type="project" value="InterPro"/>
</dbReference>
<dbReference type="Gene3D" id="3.40.50.300">
    <property type="entry name" value="P-loop containing nucleotide triphosphate hydrolases"/>
    <property type="match status" value="1"/>
</dbReference>
<dbReference type="GO" id="GO:0006897">
    <property type="term" value="P:endocytosis"/>
    <property type="evidence" value="ECO:0007669"/>
    <property type="project" value="TreeGrafter"/>
</dbReference>
<dbReference type="InterPro" id="IPR022812">
    <property type="entry name" value="Dynamin"/>
</dbReference>
<dbReference type="SUPFAM" id="SSF52540">
    <property type="entry name" value="P-loop containing nucleoside triphosphate hydrolases"/>
    <property type="match status" value="1"/>
</dbReference>
<reference evidence="3" key="1">
    <citation type="submission" date="2023-02" db="EMBL/GenBank/DDBJ databases">
        <authorList>
            <person name="Palmer J.M."/>
        </authorList>
    </citation>
    <scope>NUCLEOTIDE SEQUENCE</scope>
    <source>
        <strain evidence="3">FW57</strain>
    </source>
</reference>
<evidence type="ECO:0000259" key="2">
    <source>
        <dbReference type="PROSITE" id="PS51718"/>
    </source>
</evidence>
<dbReference type="AlphaFoldDB" id="A0AAD4F7M5"/>
<dbReference type="GO" id="GO:0008017">
    <property type="term" value="F:microtubule binding"/>
    <property type="evidence" value="ECO:0007669"/>
    <property type="project" value="TreeGrafter"/>
</dbReference>
<dbReference type="PRINTS" id="PR00195">
    <property type="entry name" value="DYNAMIN"/>
</dbReference>
<feature type="domain" description="Dynamin-type G" evidence="2">
    <location>
        <begin position="53"/>
        <end position="345"/>
    </location>
</feature>
<organism evidence="3 4">
    <name type="scientific">Staphylotrichum longicolle</name>
    <dbReference type="NCBI Taxonomy" id="669026"/>
    <lineage>
        <taxon>Eukaryota</taxon>
        <taxon>Fungi</taxon>
        <taxon>Dikarya</taxon>
        <taxon>Ascomycota</taxon>
        <taxon>Pezizomycotina</taxon>
        <taxon>Sordariomycetes</taxon>
        <taxon>Sordariomycetidae</taxon>
        <taxon>Sordariales</taxon>
        <taxon>Chaetomiaceae</taxon>
        <taxon>Staphylotrichum</taxon>
    </lineage>
</organism>
<name>A0AAD4F7M5_9PEZI</name>
<evidence type="ECO:0000313" key="4">
    <source>
        <dbReference type="Proteomes" id="UP001197093"/>
    </source>
</evidence>
<dbReference type="PROSITE" id="PS51718">
    <property type="entry name" value="G_DYNAMIN_2"/>
    <property type="match status" value="1"/>
</dbReference>
<dbReference type="GO" id="GO:0048312">
    <property type="term" value="P:intracellular distribution of mitochondria"/>
    <property type="evidence" value="ECO:0007669"/>
    <property type="project" value="TreeGrafter"/>
</dbReference>
<dbReference type="GO" id="GO:0005739">
    <property type="term" value="C:mitochondrion"/>
    <property type="evidence" value="ECO:0007669"/>
    <property type="project" value="TreeGrafter"/>
</dbReference>
<dbReference type="CDD" id="cd08771">
    <property type="entry name" value="DLP_1"/>
    <property type="match status" value="1"/>
</dbReference>
<comment type="caution">
    <text evidence="3">The sequence shown here is derived from an EMBL/GenBank/DDBJ whole genome shotgun (WGS) entry which is preliminary data.</text>
</comment>